<name>A0A2N5UTB1_9BASI</name>
<evidence type="ECO:0000256" key="2">
    <source>
        <dbReference type="SAM" id="SignalP"/>
    </source>
</evidence>
<organism evidence="4 6">
    <name type="scientific">Puccinia coronata f. sp. avenae</name>
    <dbReference type="NCBI Taxonomy" id="200324"/>
    <lineage>
        <taxon>Eukaryota</taxon>
        <taxon>Fungi</taxon>
        <taxon>Dikarya</taxon>
        <taxon>Basidiomycota</taxon>
        <taxon>Pucciniomycotina</taxon>
        <taxon>Pucciniomycetes</taxon>
        <taxon>Pucciniales</taxon>
        <taxon>Pucciniaceae</taxon>
        <taxon>Puccinia</taxon>
    </lineage>
</organism>
<dbReference type="EMBL" id="PGCJ01000808">
    <property type="protein sequence ID" value="PLW19732.1"/>
    <property type="molecule type" value="Genomic_DNA"/>
</dbReference>
<proteinExistence type="predicted"/>
<evidence type="ECO:0000313" key="5">
    <source>
        <dbReference type="Proteomes" id="UP000235388"/>
    </source>
</evidence>
<dbReference type="STRING" id="200324.A0A2N5UTB1"/>
<evidence type="ECO:0000313" key="3">
    <source>
        <dbReference type="EMBL" id="PLW19732.1"/>
    </source>
</evidence>
<evidence type="ECO:0000256" key="1">
    <source>
        <dbReference type="SAM" id="MobiDB-lite"/>
    </source>
</evidence>
<evidence type="ECO:0000313" key="6">
    <source>
        <dbReference type="Proteomes" id="UP000235392"/>
    </source>
</evidence>
<gene>
    <name evidence="3" type="ORF">PCANC_07656</name>
    <name evidence="4" type="ORF">PCASD_06591</name>
</gene>
<comment type="caution">
    <text evidence="4">The sequence shown here is derived from an EMBL/GenBank/DDBJ whole genome shotgun (WGS) entry which is preliminary data.</text>
</comment>
<sequence>MNTNHIYLLLSLALYPGTFSLLTGFDPKHLPRQSDPQGHQTGYNQCGTTARPDSKCQNLFIYSAENFCFFAPATQMPVGTAERDVVAYCSKDGYGTRLIPPNTFKSLHYIRTPHYVQITGLGDFTKVNVPPKDEGGEMDPSGADGHGNPAGGLVFGEKGQFDRWTEFLAYDEFSLRACFNSDMAYKYCEHIYDLEGSRWNMPGDYDTPTFDQCEADDVPLPMGYYRRPDGSVYQWHRGSSPQPPPGAPGRVHRETCKTVRPPGATYSRSARRAPPS</sequence>
<dbReference type="OrthoDB" id="2564904at2759"/>
<feature type="signal peptide" evidence="2">
    <location>
        <begin position="1"/>
        <end position="20"/>
    </location>
</feature>
<keyword evidence="5" id="KW-1185">Reference proteome</keyword>
<evidence type="ECO:0008006" key="7">
    <source>
        <dbReference type="Google" id="ProtNLM"/>
    </source>
</evidence>
<dbReference type="Proteomes" id="UP000235388">
    <property type="component" value="Unassembled WGS sequence"/>
</dbReference>
<evidence type="ECO:0000313" key="4">
    <source>
        <dbReference type="EMBL" id="PLW40998.1"/>
    </source>
</evidence>
<dbReference type="AlphaFoldDB" id="A0A2N5UTB1"/>
<keyword evidence="2" id="KW-0732">Signal</keyword>
<feature type="region of interest" description="Disordered" evidence="1">
    <location>
        <begin position="234"/>
        <end position="276"/>
    </location>
</feature>
<reference evidence="5 6" key="1">
    <citation type="submission" date="2017-11" db="EMBL/GenBank/DDBJ databases">
        <title>De novo assembly and phasing of dikaryotic genomes from two isolates of Puccinia coronata f. sp. avenae, the causal agent of oat crown rust.</title>
        <authorList>
            <person name="Miller M.E."/>
            <person name="Zhang Y."/>
            <person name="Omidvar V."/>
            <person name="Sperschneider J."/>
            <person name="Schwessinger B."/>
            <person name="Raley C."/>
            <person name="Palmer J.M."/>
            <person name="Garnica D."/>
            <person name="Upadhyaya N."/>
            <person name="Rathjen J."/>
            <person name="Taylor J.M."/>
            <person name="Park R.F."/>
            <person name="Dodds P.N."/>
            <person name="Hirsch C.D."/>
            <person name="Kianian S.F."/>
            <person name="Figueroa M."/>
        </authorList>
    </citation>
    <scope>NUCLEOTIDE SEQUENCE [LARGE SCALE GENOMIC DNA]</scope>
    <source>
        <strain evidence="3">12NC29</strain>
        <strain evidence="4">12SD80</strain>
    </source>
</reference>
<protein>
    <recommendedName>
        <fullName evidence="7">CBM1 domain-containing protein</fullName>
    </recommendedName>
</protein>
<dbReference type="EMBL" id="PGCI01000095">
    <property type="protein sequence ID" value="PLW40998.1"/>
    <property type="molecule type" value="Genomic_DNA"/>
</dbReference>
<accession>A0A2N5UTB1</accession>
<feature type="chain" id="PRO_5015083903" description="CBM1 domain-containing protein" evidence="2">
    <location>
        <begin position="21"/>
        <end position="276"/>
    </location>
</feature>
<dbReference type="Proteomes" id="UP000235392">
    <property type="component" value="Unassembled WGS sequence"/>
</dbReference>